<dbReference type="STRING" id="2309.CF15_05800"/>
<feature type="transmembrane region" description="Helical" evidence="13">
    <location>
        <begin position="165"/>
        <end position="186"/>
    </location>
</feature>
<keyword evidence="9" id="KW-0350">Heme biosynthesis</keyword>
<reference evidence="14 15" key="1">
    <citation type="submission" date="2015-11" db="EMBL/GenBank/DDBJ databases">
        <title>Genome sequence of Pyrodictium occultum PL-19, a marine hyperthermophilic archaeon isolated from Volcano, Italy.</title>
        <authorList>
            <person name="Utturkar S."/>
            <person name="Huber H."/>
            <person name="Leptihn S."/>
            <person name="Brown S."/>
            <person name="Stetter K.O."/>
            <person name="Podar M."/>
        </authorList>
    </citation>
    <scope>NUCLEOTIDE SEQUENCE [LARGE SCALE GENOMIC DNA]</scope>
    <source>
        <strain evidence="14 15">PL-19</strain>
    </source>
</reference>
<evidence type="ECO:0000256" key="4">
    <source>
        <dbReference type="ARBA" id="ARBA00010223"/>
    </source>
</evidence>
<keyword evidence="8 13" id="KW-1133">Transmembrane helix</keyword>
<dbReference type="EMBL" id="LNTB01000001">
    <property type="protein sequence ID" value="KSW12263.1"/>
    <property type="molecule type" value="Genomic_DNA"/>
</dbReference>
<keyword evidence="10 13" id="KW-0472">Membrane</keyword>
<name>A0A0V8RW22_PYROC</name>
<evidence type="ECO:0000256" key="9">
    <source>
        <dbReference type="ARBA" id="ARBA00023133"/>
    </source>
</evidence>
<evidence type="ECO:0000313" key="14">
    <source>
        <dbReference type="EMBL" id="KSW12263.1"/>
    </source>
</evidence>
<comment type="similarity">
    <text evidence="4">In the C-terminal section; belongs to the UbiA prenyltransferase family. Protoheme IX farnesyltransferase subfamily.</text>
</comment>
<evidence type="ECO:0000256" key="12">
    <source>
        <dbReference type="NCBIfam" id="TIGR01473"/>
    </source>
</evidence>
<evidence type="ECO:0000256" key="10">
    <source>
        <dbReference type="ARBA" id="ARBA00023136"/>
    </source>
</evidence>
<feature type="transmembrane region" description="Helical" evidence="13">
    <location>
        <begin position="121"/>
        <end position="145"/>
    </location>
</feature>
<dbReference type="InterPro" id="IPR000537">
    <property type="entry name" value="UbiA_prenyltransferase"/>
</dbReference>
<dbReference type="CDD" id="cd13957">
    <property type="entry name" value="PT_UbiA_Cox10"/>
    <property type="match status" value="1"/>
</dbReference>
<evidence type="ECO:0000256" key="8">
    <source>
        <dbReference type="ARBA" id="ARBA00022989"/>
    </source>
</evidence>
<feature type="transmembrane region" description="Helical" evidence="13">
    <location>
        <begin position="95"/>
        <end position="115"/>
    </location>
</feature>
<feature type="transmembrane region" description="Helical" evidence="13">
    <location>
        <begin position="42"/>
        <end position="62"/>
    </location>
</feature>
<dbReference type="InterPro" id="IPR044878">
    <property type="entry name" value="UbiA_sf"/>
</dbReference>
<evidence type="ECO:0000256" key="6">
    <source>
        <dbReference type="ARBA" id="ARBA00022679"/>
    </source>
</evidence>
<dbReference type="PROSITE" id="PS00943">
    <property type="entry name" value="UBIA"/>
    <property type="match status" value="1"/>
</dbReference>
<dbReference type="GO" id="GO:0005886">
    <property type="term" value="C:plasma membrane"/>
    <property type="evidence" value="ECO:0007669"/>
    <property type="project" value="UniProtKB-SubCell"/>
</dbReference>
<dbReference type="Gene3D" id="1.10.357.140">
    <property type="entry name" value="UbiA prenyltransferase"/>
    <property type="match status" value="1"/>
</dbReference>
<dbReference type="PANTHER" id="PTHR43448">
    <property type="entry name" value="PROTOHEME IX FARNESYLTRANSFERASE, MITOCHONDRIAL"/>
    <property type="match status" value="1"/>
</dbReference>
<evidence type="ECO:0000313" key="15">
    <source>
        <dbReference type="Proteomes" id="UP000053352"/>
    </source>
</evidence>
<keyword evidence="7 13" id="KW-0812">Transmembrane</keyword>
<dbReference type="EC" id="2.5.1.141" evidence="5 12"/>
<gene>
    <name evidence="14" type="ORF">CF15_05800</name>
</gene>
<dbReference type="Proteomes" id="UP000053352">
    <property type="component" value="Unassembled WGS sequence"/>
</dbReference>
<proteinExistence type="inferred from homology"/>
<evidence type="ECO:0000256" key="11">
    <source>
        <dbReference type="ARBA" id="ARBA00047690"/>
    </source>
</evidence>
<keyword evidence="15" id="KW-1185">Reference proteome</keyword>
<dbReference type="InterPro" id="IPR030470">
    <property type="entry name" value="UbiA_prenylTrfase_CS"/>
</dbReference>
<dbReference type="PANTHER" id="PTHR43448:SF2">
    <property type="entry name" value="PROTOHEME IX FARNESYLTRANSFERASE, MITOCHONDRIAL"/>
    <property type="match status" value="1"/>
</dbReference>
<evidence type="ECO:0000256" key="7">
    <source>
        <dbReference type="ARBA" id="ARBA00022692"/>
    </source>
</evidence>
<keyword evidence="6" id="KW-0808">Transferase</keyword>
<dbReference type="GO" id="GO:0048034">
    <property type="term" value="P:heme O biosynthetic process"/>
    <property type="evidence" value="ECO:0007669"/>
    <property type="project" value="UniProtKB-UniPathway"/>
</dbReference>
<evidence type="ECO:0000256" key="3">
    <source>
        <dbReference type="ARBA" id="ARBA00004919"/>
    </source>
</evidence>
<dbReference type="Pfam" id="PF01040">
    <property type="entry name" value="UbiA"/>
    <property type="match status" value="1"/>
</dbReference>
<comment type="function">
    <text evidence="1">Converts heme B (protoheme IX) to heme O by substitution of the vinyl group on carbon 2 of heme B porphyrin ring with a hydroxyethyl farnesyl side group.</text>
</comment>
<comment type="subcellular location">
    <subcellularLocation>
        <location evidence="2">Cell membrane</location>
        <topology evidence="2">Multi-pass membrane protein</topology>
    </subcellularLocation>
</comment>
<sequence length="248" mass="26525">MLVVVLGYISIAAVTALNMYFDRDIDAAMPRTKDRPLAAGRMNPRSVLAGSSILLAASLVIAALHINVYYSVAILIGFLFDIVAYTILLKRKTPLSIIAGAIAGGAPALGGWAAATGVIDVNGLLLSLLVVAWVPAHIWFLATFYREDYRKANVPMLPVIADPNVTAMGIGFGAIVMGYVVVGLWLNGAIGLASLAYGLLASIHVFSMAVKYSIMSGDEIYAKRAFKVTNMHLGMLYLVMILEKLVLH</sequence>
<dbReference type="GO" id="GO:0008495">
    <property type="term" value="F:protoheme IX farnesyltransferase activity"/>
    <property type="evidence" value="ECO:0007669"/>
    <property type="project" value="UniProtKB-UniRule"/>
</dbReference>
<evidence type="ECO:0000256" key="5">
    <source>
        <dbReference type="ARBA" id="ARBA00012292"/>
    </source>
</evidence>
<evidence type="ECO:0000256" key="13">
    <source>
        <dbReference type="SAM" id="Phobius"/>
    </source>
</evidence>
<feature type="transmembrane region" description="Helical" evidence="13">
    <location>
        <begin position="192"/>
        <end position="213"/>
    </location>
</feature>
<dbReference type="UniPathway" id="UPA00834">
    <property type="reaction ID" value="UER00712"/>
</dbReference>
<accession>A0A0V8RW22</accession>
<evidence type="ECO:0000256" key="2">
    <source>
        <dbReference type="ARBA" id="ARBA00004651"/>
    </source>
</evidence>
<comment type="catalytic activity">
    <reaction evidence="11">
        <text>heme b + (2E,6E)-farnesyl diphosphate + H2O = Fe(II)-heme o + diphosphate</text>
        <dbReference type="Rhea" id="RHEA:28070"/>
        <dbReference type="ChEBI" id="CHEBI:15377"/>
        <dbReference type="ChEBI" id="CHEBI:33019"/>
        <dbReference type="ChEBI" id="CHEBI:60344"/>
        <dbReference type="ChEBI" id="CHEBI:60530"/>
        <dbReference type="ChEBI" id="CHEBI:175763"/>
        <dbReference type="EC" id="2.5.1.141"/>
    </reaction>
</comment>
<dbReference type="AlphaFoldDB" id="A0A0V8RW22"/>
<comment type="pathway">
    <text evidence="3">Porphyrin-containing compound metabolism; heme O biosynthesis; heme O from protoheme: step 1/1.</text>
</comment>
<organism evidence="14 15">
    <name type="scientific">Pyrodictium occultum</name>
    <dbReference type="NCBI Taxonomy" id="2309"/>
    <lineage>
        <taxon>Archaea</taxon>
        <taxon>Thermoproteota</taxon>
        <taxon>Thermoprotei</taxon>
        <taxon>Desulfurococcales</taxon>
        <taxon>Pyrodictiaceae</taxon>
        <taxon>Pyrodictium</taxon>
    </lineage>
</organism>
<comment type="caution">
    <text evidence="14">The sequence shown here is derived from an EMBL/GenBank/DDBJ whole genome shotgun (WGS) entry which is preliminary data.</text>
</comment>
<evidence type="ECO:0000256" key="1">
    <source>
        <dbReference type="ARBA" id="ARBA00004019"/>
    </source>
</evidence>
<dbReference type="NCBIfam" id="TIGR01473">
    <property type="entry name" value="cyoE_ctaB"/>
    <property type="match status" value="1"/>
</dbReference>
<dbReference type="InterPro" id="IPR006369">
    <property type="entry name" value="Protohaem_IX_farnesylTrfase"/>
</dbReference>
<feature type="transmembrane region" description="Helical" evidence="13">
    <location>
        <begin position="68"/>
        <end position="88"/>
    </location>
</feature>
<protein>
    <recommendedName>
        <fullName evidence="5 12">Heme o synthase</fullName>
        <ecNumber evidence="5 12">2.5.1.141</ecNumber>
    </recommendedName>
</protein>
<feature type="transmembrane region" description="Helical" evidence="13">
    <location>
        <begin position="6"/>
        <end position="21"/>
    </location>
</feature>